<evidence type="ECO:0000259" key="1">
    <source>
        <dbReference type="PROSITE" id="PS50181"/>
    </source>
</evidence>
<evidence type="ECO:0000313" key="3">
    <source>
        <dbReference type="Proteomes" id="UP000294933"/>
    </source>
</evidence>
<feature type="domain" description="F-box" evidence="1">
    <location>
        <begin position="107"/>
        <end position="159"/>
    </location>
</feature>
<dbReference type="Gene3D" id="1.20.1280.50">
    <property type="match status" value="1"/>
</dbReference>
<dbReference type="Proteomes" id="UP000294933">
    <property type="component" value="Unassembled WGS sequence"/>
</dbReference>
<reference evidence="2 3" key="1">
    <citation type="submission" date="2018-06" db="EMBL/GenBank/DDBJ databases">
        <title>A transcriptomic atlas of mushroom development highlights an independent origin of complex multicellularity.</title>
        <authorList>
            <consortium name="DOE Joint Genome Institute"/>
            <person name="Krizsan K."/>
            <person name="Almasi E."/>
            <person name="Merenyi Z."/>
            <person name="Sahu N."/>
            <person name="Viragh M."/>
            <person name="Koszo T."/>
            <person name="Mondo S."/>
            <person name="Kiss B."/>
            <person name="Balint B."/>
            <person name="Kues U."/>
            <person name="Barry K."/>
            <person name="Hegedus J.C."/>
            <person name="Henrissat B."/>
            <person name="Johnson J."/>
            <person name="Lipzen A."/>
            <person name="Ohm R."/>
            <person name="Nagy I."/>
            <person name="Pangilinan J."/>
            <person name="Yan J."/>
            <person name="Xiong Y."/>
            <person name="Grigoriev I.V."/>
            <person name="Hibbett D.S."/>
            <person name="Nagy L.G."/>
        </authorList>
    </citation>
    <scope>NUCLEOTIDE SEQUENCE [LARGE SCALE GENOMIC DNA]</scope>
    <source>
        <strain evidence="2 3">SZMC22713</strain>
    </source>
</reference>
<dbReference type="InterPro" id="IPR001810">
    <property type="entry name" value="F-box_dom"/>
</dbReference>
<accession>A0A4Y7Q1X4</accession>
<organism evidence="2 3">
    <name type="scientific">Rickenella mellea</name>
    <dbReference type="NCBI Taxonomy" id="50990"/>
    <lineage>
        <taxon>Eukaryota</taxon>
        <taxon>Fungi</taxon>
        <taxon>Dikarya</taxon>
        <taxon>Basidiomycota</taxon>
        <taxon>Agaricomycotina</taxon>
        <taxon>Agaricomycetes</taxon>
        <taxon>Hymenochaetales</taxon>
        <taxon>Rickenellaceae</taxon>
        <taxon>Rickenella</taxon>
    </lineage>
</organism>
<evidence type="ECO:0000313" key="2">
    <source>
        <dbReference type="EMBL" id="TDL21162.1"/>
    </source>
</evidence>
<dbReference type="AlphaFoldDB" id="A0A4Y7Q1X4"/>
<dbReference type="OrthoDB" id="3365698at2759"/>
<dbReference type="EMBL" id="ML170182">
    <property type="protein sequence ID" value="TDL21162.1"/>
    <property type="molecule type" value="Genomic_DNA"/>
</dbReference>
<sequence>MLLKLNDKMDGLQNLLILLTCVNDKGWDCGFREGVLGEQDHRCVDPILYPESLPLSGNTHSYSEPLLSLRRALDDCKKLMGALTSAKQYLGKEIRTLRRRCAPLMLEDGLNQLPNELLAHIFEIAHETEICCEFSRTVSYVSRRFRQVSLGSPRLWTKQSAYDHHELTRTYASRSRHHELEVSDARHESIPIKPFLEILGPFSRRWSILDIHFDDPINMMRSLEITNFPRLRHITFGPYCSSEASLSSWNISSVSRIEAPFTLLHWVPLQSRLTCIMLHLNLQVSRTVDVGVLSRALISLKALRDLSLTISNCRWETITETQTPQPLSVNIDTLTISLETSPNPSLVEAIYDALSFFTATDAAVHLSMDSPFREGYFLNSQKEFFPQGSTIRIYAPQDCGVSNVFWQVTKHSKKIAHAVHLDLPSADAGYKLYMSDFMCNSPVRQLHLQNCDSLVESDIELLANKLLSTEEQKGL</sequence>
<proteinExistence type="predicted"/>
<dbReference type="PROSITE" id="PS50181">
    <property type="entry name" value="FBOX"/>
    <property type="match status" value="1"/>
</dbReference>
<dbReference type="InterPro" id="IPR036047">
    <property type="entry name" value="F-box-like_dom_sf"/>
</dbReference>
<dbReference type="VEuPathDB" id="FungiDB:BD410DRAFT_307072"/>
<gene>
    <name evidence="2" type="ORF">BD410DRAFT_307072</name>
</gene>
<dbReference type="SUPFAM" id="SSF81383">
    <property type="entry name" value="F-box domain"/>
    <property type="match status" value="1"/>
</dbReference>
<keyword evidence="3" id="KW-1185">Reference proteome</keyword>
<protein>
    <recommendedName>
        <fullName evidence="1">F-box domain-containing protein</fullName>
    </recommendedName>
</protein>
<name>A0A4Y7Q1X4_9AGAM</name>